<keyword evidence="4" id="KW-1185">Reference proteome</keyword>
<evidence type="ECO:0000313" key="4">
    <source>
        <dbReference type="Proteomes" id="UP001595906"/>
    </source>
</evidence>
<dbReference type="PANTHER" id="PTHR30189">
    <property type="entry name" value="LPS-ASSEMBLY PROTEIN"/>
    <property type="match status" value="1"/>
</dbReference>
<dbReference type="InterPro" id="IPR050218">
    <property type="entry name" value="LptD"/>
</dbReference>
<evidence type="ECO:0000256" key="1">
    <source>
        <dbReference type="SAM" id="Phobius"/>
    </source>
</evidence>
<name>A0ABV8PU69_9BACT</name>
<keyword evidence="1" id="KW-0472">Membrane</keyword>
<dbReference type="RefSeq" id="WP_379011639.1">
    <property type="nucleotide sequence ID" value="NZ_JBHSDC010000002.1"/>
</dbReference>
<accession>A0ABV8PU69</accession>
<evidence type="ECO:0000313" key="3">
    <source>
        <dbReference type="EMBL" id="MFC4230467.1"/>
    </source>
</evidence>
<protein>
    <submittedName>
        <fullName evidence="3">LPS assembly protein LptD</fullName>
    </submittedName>
</protein>
<dbReference type="EMBL" id="JBHSDC010000002">
    <property type="protein sequence ID" value="MFC4230467.1"/>
    <property type="molecule type" value="Genomic_DNA"/>
</dbReference>
<feature type="transmembrane region" description="Helical" evidence="1">
    <location>
        <begin position="12"/>
        <end position="33"/>
    </location>
</feature>
<evidence type="ECO:0000259" key="2">
    <source>
        <dbReference type="Pfam" id="PF19838"/>
    </source>
</evidence>
<sequence length="909" mass="101585">MNKQGKINEKKVWAIVALVGLFILTMHVSASVANKFHFSESRSILDTVPKNRRKPIGTALPKTVDTTKKLSAIDSAAKAQADSIHTIDTLTISKDSLDAPIKYKASDSGVLIIPTKEFILYGKANVSNKDVSLDAATIQYDQTGQMVKAYGARDTTGNPYSKPNLKQADMTTISDSILFSLKTFKGLTKNTYVQQGEMFVHSDVSKKVSATEYYGYRNRFTTCNLDTPHFSISSRRIKMISNKLAVSGPAAPEFEGVPIPIGIPFGIYPLVQGRHSGILPPAFNVSEDYGLGLEGLGYYKVINEYIDVVTRANLYSYGGWSLNVSPKYQKRYRFNGGLNITFQNTKALNRSYGYSASSFPADEFNSTKSYSINWQHSQDARVRPGTNFSASVNFASSKYNQTVLNNPYLNFQNQLSSTINYSKDFRGKANLSISANHNQNNRTRLVNLSLPNIGFNVNTFYPFQKKESVGASKWYEKLGIGYSGSFSNQISYYDTAGVTLKKLLDTTRWAATHNIPISIALPALGPVTISPSVSYSENWYAQKTILNWNNSNKRLDTSMVKGLYRSSQMSFGVSANTRIFGTYQFKKSKNIVAIRHEIRPTIGFTYTPDLSSKFFYTTQVDTFGHTARLSQFGSSGFGGTNAGSISFGIDNLLEMKVRDRSDSTKPKATKKVKLIDGFGFNSSYNLLADSFKLAPFQFYARTTLFSVVNITGGFTLDPYQVDSTGFRRNIYTWAASKPSLGRLTSGNIALSTQFKSKPKDGKKDSERIPVDPFLTPDEQQRQLQYARSNPAEFTDFNIPWSLNLSYSLNYTKTFAANYQYVTQVYSSVNFSGDFSLTEKWKVGGNGYYDFKTSSLQQFSMFVTREMHCWQLAINVSPIGLYRSFNITLSPKSGILRDLKINRSRTFSNY</sequence>
<comment type="caution">
    <text evidence="3">The sequence shown here is derived from an EMBL/GenBank/DDBJ whole genome shotgun (WGS) entry which is preliminary data.</text>
</comment>
<dbReference type="PANTHER" id="PTHR30189:SF1">
    <property type="entry name" value="LPS-ASSEMBLY PROTEIN LPTD"/>
    <property type="match status" value="1"/>
</dbReference>
<dbReference type="Proteomes" id="UP001595906">
    <property type="component" value="Unassembled WGS sequence"/>
</dbReference>
<organism evidence="3 4">
    <name type="scientific">Parasediminibacterium paludis</name>
    <dbReference type="NCBI Taxonomy" id="908966"/>
    <lineage>
        <taxon>Bacteria</taxon>
        <taxon>Pseudomonadati</taxon>
        <taxon>Bacteroidota</taxon>
        <taxon>Chitinophagia</taxon>
        <taxon>Chitinophagales</taxon>
        <taxon>Chitinophagaceae</taxon>
        <taxon>Parasediminibacterium</taxon>
    </lineage>
</organism>
<gene>
    <name evidence="3" type="ORF">ACFOW1_01095</name>
</gene>
<proteinExistence type="predicted"/>
<feature type="domain" description="LPS-assembly protein LptD central" evidence="2">
    <location>
        <begin position="246"/>
        <end position="719"/>
    </location>
</feature>
<dbReference type="InterPro" id="IPR045659">
    <property type="entry name" value="LptD_2"/>
</dbReference>
<dbReference type="Pfam" id="PF19838">
    <property type="entry name" value="LptD_2"/>
    <property type="match status" value="1"/>
</dbReference>
<keyword evidence="1" id="KW-1133">Transmembrane helix</keyword>
<keyword evidence="1" id="KW-0812">Transmembrane</keyword>
<reference evidence="4" key="1">
    <citation type="journal article" date="2019" name="Int. J. Syst. Evol. Microbiol.">
        <title>The Global Catalogue of Microorganisms (GCM) 10K type strain sequencing project: providing services to taxonomists for standard genome sequencing and annotation.</title>
        <authorList>
            <consortium name="The Broad Institute Genomics Platform"/>
            <consortium name="The Broad Institute Genome Sequencing Center for Infectious Disease"/>
            <person name="Wu L."/>
            <person name="Ma J."/>
        </authorList>
    </citation>
    <scope>NUCLEOTIDE SEQUENCE [LARGE SCALE GENOMIC DNA]</scope>
    <source>
        <strain evidence="4">CECT 8010</strain>
    </source>
</reference>